<organism evidence="1 2">
    <name type="scientific">Deinococcus grandis</name>
    <dbReference type="NCBI Taxonomy" id="57498"/>
    <lineage>
        <taxon>Bacteria</taxon>
        <taxon>Thermotogati</taxon>
        <taxon>Deinococcota</taxon>
        <taxon>Deinococci</taxon>
        <taxon>Deinococcales</taxon>
        <taxon>Deinococcaceae</taxon>
        <taxon>Deinococcus</taxon>
    </lineage>
</organism>
<name>A0A100HN05_9DEIO</name>
<evidence type="ECO:0000313" key="1">
    <source>
        <dbReference type="EMBL" id="GAQ23710.1"/>
    </source>
</evidence>
<comment type="caution">
    <text evidence="1">The sequence shown here is derived from an EMBL/GenBank/DDBJ whole genome shotgun (WGS) entry which is preliminary data.</text>
</comment>
<keyword evidence="2" id="KW-1185">Reference proteome</keyword>
<dbReference type="RefSeq" id="WP_058979753.1">
    <property type="nucleotide sequence ID" value="NZ_BCMS01000004.1"/>
</dbReference>
<accession>A0A100HN05</accession>
<evidence type="ECO:0000313" key="2">
    <source>
        <dbReference type="Proteomes" id="UP000056209"/>
    </source>
</evidence>
<protein>
    <submittedName>
        <fullName evidence="1">Uncharacterized protein</fullName>
    </submittedName>
</protein>
<reference evidence="2" key="1">
    <citation type="submission" date="2015-11" db="EMBL/GenBank/DDBJ databases">
        <title>Draft Genome Sequence of the Radioresistant Bacterium Deinococcus grandis, Isolated from Freshwater Fish in Japan.</title>
        <authorList>
            <person name="Satoh K."/>
            <person name="Onodera T."/>
            <person name="Omoso K."/>
            <person name="Takeda-Yano K."/>
            <person name="Katayama T."/>
            <person name="Oono Y."/>
            <person name="Narumi I."/>
        </authorList>
    </citation>
    <scope>NUCLEOTIDE SEQUENCE [LARGE SCALE GENOMIC DNA]</scope>
    <source>
        <strain evidence="2">ATCC 43672</strain>
    </source>
</reference>
<dbReference type="Proteomes" id="UP000056209">
    <property type="component" value="Unassembled WGS sequence"/>
</dbReference>
<dbReference type="OrthoDB" id="68095at2"/>
<dbReference type="EMBL" id="BCMS01000004">
    <property type="protein sequence ID" value="GAQ23710.1"/>
    <property type="molecule type" value="Genomic_DNA"/>
</dbReference>
<dbReference type="AlphaFoldDB" id="A0A100HN05"/>
<gene>
    <name evidence="1" type="ORF">DEIGR_320124</name>
</gene>
<sequence>MHTTTISFHQPQPPLSTTLTCTPDPQQDHVANHNLGTLTPEPTPTSVPIRDGLHFTPAWSEADEARVRITFLGFTPEQALREARTDVMRAARRRALCGVTWHVQRITCRVTNAAGEDLACRTIGGISSDLSGGARAQLEGDLTSEALAEARDWAILGLN</sequence>
<proteinExistence type="predicted"/>